<keyword evidence="2" id="KW-1185">Reference proteome</keyword>
<comment type="caution">
    <text evidence="1">The sequence shown here is derived from an EMBL/GenBank/DDBJ whole genome shotgun (WGS) entry which is preliminary data.</text>
</comment>
<gene>
    <name evidence="1" type="ORF">AB852_28270</name>
</gene>
<accession>A0A1Q4V0X3</accession>
<dbReference type="Proteomes" id="UP000186455">
    <property type="component" value="Unassembled WGS sequence"/>
</dbReference>
<evidence type="ECO:0000313" key="2">
    <source>
        <dbReference type="Proteomes" id="UP000186455"/>
    </source>
</evidence>
<protein>
    <submittedName>
        <fullName evidence="1">Uncharacterized protein</fullName>
    </submittedName>
</protein>
<name>A0A1Q4V0X3_9ACTN</name>
<dbReference type="STRING" id="1048205.AB852_28270"/>
<proteinExistence type="predicted"/>
<dbReference type="AlphaFoldDB" id="A0A1Q4V0X3"/>
<reference evidence="1 2" key="1">
    <citation type="submission" date="2015-06" db="EMBL/GenBank/DDBJ databases">
        <title>Cloning and characterization of the uncialamcin biosynthetic gene cluster.</title>
        <authorList>
            <person name="Yan X."/>
            <person name="Huang T."/>
            <person name="Ge H."/>
            <person name="Shen B."/>
        </authorList>
    </citation>
    <scope>NUCLEOTIDE SEQUENCE [LARGE SCALE GENOMIC DNA]</scope>
    <source>
        <strain evidence="1 2">DCA2648</strain>
    </source>
</reference>
<dbReference type="RefSeq" id="WP_073793144.1">
    <property type="nucleotide sequence ID" value="NZ_LFBV01000009.1"/>
</dbReference>
<organism evidence="1 2">
    <name type="scientific">Streptomyces uncialis</name>
    <dbReference type="NCBI Taxonomy" id="1048205"/>
    <lineage>
        <taxon>Bacteria</taxon>
        <taxon>Bacillati</taxon>
        <taxon>Actinomycetota</taxon>
        <taxon>Actinomycetes</taxon>
        <taxon>Kitasatosporales</taxon>
        <taxon>Streptomycetaceae</taxon>
        <taxon>Streptomyces</taxon>
    </lineage>
</organism>
<sequence length="123" mass="13743">MKISLCKHLFPLTVGRDGVTPGDCRGCGLTWTDGQAELERQAERIRLATARDGNCEHCAKRVTVFQFQREQQSWDEAEPPLLWLCQHCWSRAAITVEQEEAAFADTFGQIGEGPLARLVGGLR</sequence>
<dbReference type="EMBL" id="LFBV01000009">
    <property type="protein sequence ID" value="OKH91461.1"/>
    <property type="molecule type" value="Genomic_DNA"/>
</dbReference>
<evidence type="ECO:0000313" key="1">
    <source>
        <dbReference type="EMBL" id="OKH91461.1"/>
    </source>
</evidence>